<accession>A0A1Z3N9U4</accession>
<dbReference type="AlphaFoldDB" id="A0A1Z3N9U4"/>
<dbReference type="Proteomes" id="UP000197003">
    <property type="component" value="Chromosome"/>
</dbReference>
<dbReference type="RefSeq" id="WP_088565723.1">
    <property type="nucleotide sequence ID" value="NZ_CP020946.1"/>
</dbReference>
<sequence>MASQDFYVTLKTNDRPLIEMNKRIEKLTLMEIWVMKASSLFERYHRLLDQNDKETDKVKIGINIEEIDICFMSSVSYFLRCFLNQKGSLNLEINNVTADASQRATYQMLMDLRNDEYVHWKGARSKIAIKYSFAAPTPTTCEFARTVQADYSETVGPDQNSDQIRTLFRTTLEYINSRRLQELDAMRQRLSKAEAWPTTNFYNHNGDPVIKKD</sequence>
<evidence type="ECO:0000313" key="2">
    <source>
        <dbReference type="Proteomes" id="UP000197003"/>
    </source>
</evidence>
<dbReference type="EMBL" id="CP020946">
    <property type="protein sequence ID" value="ASD64244.1"/>
    <property type="molecule type" value="Genomic_DNA"/>
</dbReference>
<name>A0A1Z3N9U4_BDEBC</name>
<evidence type="ECO:0000313" key="1">
    <source>
        <dbReference type="EMBL" id="ASD64244.1"/>
    </source>
</evidence>
<gene>
    <name evidence="1" type="ORF">B9G79_12035</name>
</gene>
<reference evidence="1 2" key="1">
    <citation type="submission" date="2017-04" db="EMBL/GenBank/DDBJ databases">
        <title>Whole genome sequence of Bdellovibrio bacteriovorus strain SSB218315.</title>
        <authorList>
            <person name="Oyedara O."/>
            <person name="Rodriguez-Perez M.A."/>
        </authorList>
    </citation>
    <scope>NUCLEOTIDE SEQUENCE [LARGE SCALE GENOMIC DNA]</scope>
    <source>
        <strain evidence="1 2">SSB218315</strain>
    </source>
</reference>
<protein>
    <submittedName>
        <fullName evidence="1">Uncharacterized protein</fullName>
    </submittedName>
</protein>
<proteinExistence type="predicted"/>
<organism evidence="1 2">
    <name type="scientific">Bdellovibrio bacteriovorus</name>
    <dbReference type="NCBI Taxonomy" id="959"/>
    <lineage>
        <taxon>Bacteria</taxon>
        <taxon>Pseudomonadati</taxon>
        <taxon>Bdellovibrionota</taxon>
        <taxon>Bdellovibrionia</taxon>
        <taxon>Bdellovibrionales</taxon>
        <taxon>Pseudobdellovibrionaceae</taxon>
        <taxon>Bdellovibrio</taxon>
    </lineage>
</organism>